<dbReference type="Gene3D" id="3.60.20.10">
    <property type="entry name" value="Glutamine Phosphoribosylpyrophosphate, subunit 1, domain 1"/>
    <property type="match status" value="1"/>
</dbReference>
<dbReference type="PANTHER" id="PTHR39328:SF1">
    <property type="entry name" value="BLL2871 PROTEIN"/>
    <property type="match status" value="1"/>
</dbReference>
<evidence type="ECO:0000313" key="1">
    <source>
        <dbReference type="EMBL" id="AMY69492.1"/>
    </source>
</evidence>
<dbReference type="SUPFAM" id="SSF56235">
    <property type="entry name" value="N-terminal nucleophile aminohydrolases (Ntn hydrolases)"/>
    <property type="match status" value="1"/>
</dbReference>
<evidence type="ECO:0000313" key="2">
    <source>
        <dbReference type="Proteomes" id="UP000076128"/>
    </source>
</evidence>
<reference evidence="1 2" key="1">
    <citation type="submission" date="2015-09" db="EMBL/GenBank/DDBJ databases">
        <title>Complete genome sequence of Defluviimonas alba cai42t isolated from an oilfield in Xinjiang.</title>
        <authorList>
            <person name="Geng S."/>
            <person name="Pan X."/>
            <person name="Wu X."/>
        </authorList>
    </citation>
    <scope>NUCLEOTIDE SEQUENCE [LARGE SCALE GENOMIC DNA]</scope>
    <source>
        <strain evidence="2">cai42</strain>
    </source>
</reference>
<name>A0A159Z333_9RHOB</name>
<proteinExistence type="predicted"/>
<dbReference type="RefSeq" id="WP_066813234.1">
    <property type="nucleotide sequence ID" value="NZ_CP012661.1"/>
</dbReference>
<dbReference type="Proteomes" id="UP000076128">
    <property type="component" value="Chromosome"/>
</dbReference>
<dbReference type="STRING" id="1335048.AKL17_2246"/>
<organism evidence="1 2">
    <name type="scientific">Frigidibacter mobilis</name>
    <dbReference type="NCBI Taxonomy" id="1335048"/>
    <lineage>
        <taxon>Bacteria</taxon>
        <taxon>Pseudomonadati</taxon>
        <taxon>Pseudomonadota</taxon>
        <taxon>Alphaproteobacteria</taxon>
        <taxon>Rhodobacterales</taxon>
        <taxon>Paracoccaceae</taxon>
        <taxon>Frigidibacter</taxon>
    </lineage>
</organism>
<dbReference type="InterPro" id="IPR010430">
    <property type="entry name" value="DUF1028"/>
</dbReference>
<sequence>MTFSILAQDLNTGAFGGAAATGSLCVGGWVLRGDSRAGMSASQGAAPSTMWGEDALTRMLAGDRAEQALAAVTGPDAGRGWRQLAVLDRAGGTACHTGASNTQWRGSLVAPGLVVSGNLLAGPQVLEALRGGFLAARGMLAERLLAALAAAEAAGGDTRGLQSAALLVVSDDAPPLTLRIDWAENPVAALHELHTRSLSGDYAAWLPTVPTRADPERCHG</sequence>
<dbReference type="KEGG" id="daa:AKL17_2246"/>
<dbReference type="PANTHER" id="PTHR39328">
    <property type="entry name" value="BLL2871 PROTEIN"/>
    <property type="match status" value="1"/>
</dbReference>
<dbReference type="Pfam" id="PF06267">
    <property type="entry name" value="DUF1028"/>
    <property type="match status" value="1"/>
</dbReference>
<accession>A0A159Z333</accession>
<dbReference type="EMBL" id="CP012661">
    <property type="protein sequence ID" value="AMY69492.1"/>
    <property type="molecule type" value="Genomic_DNA"/>
</dbReference>
<dbReference type="AlphaFoldDB" id="A0A159Z333"/>
<gene>
    <name evidence="1" type="ORF">AKL17_2246</name>
</gene>
<evidence type="ECO:0008006" key="3">
    <source>
        <dbReference type="Google" id="ProtNLM"/>
    </source>
</evidence>
<dbReference type="PATRIC" id="fig|1335048.3.peg.2341"/>
<dbReference type="OrthoDB" id="9790012at2"/>
<dbReference type="InterPro" id="IPR029055">
    <property type="entry name" value="Ntn_hydrolases_N"/>
</dbReference>
<protein>
    <recommendedName>
        <fullName evidence="3">Ntn-hydrolase superfamily protein</fullName>
    </recommendedName>
</protein>
<keyword evidence="2" id="KW-1185">Reference proteome</keyword>